<reference evidence="2" key="1">
    <citation type="journal article" date="2013" name="Genetics">
        <title>The draft genome and transcriptome of Panagrellus redivivus are shaped by the harsh demands of a free-living lifestyle.</title>
        <authorList>
            <person name="Srinivasan J."/>
            <person name="Dillman A.R."/>
            <person name="Macchietto M.G."/>
            <person name="Heikkinen L."/>
            <person name="Lakso M."/>
            <person name="Fracchia K.M."/>
            <person name="Antoshechkin I."/>
            <person name="Mortazavi A."/>
            <person name="Wong G."/>
            <person name="Sternberg P.W."/>
        </authorList>
    </citation>
    <scope>NUCLEOTIDE SEQUENCE [LARGE SCALE GENOMIC DNA]</scope>
    <source>
        <strain evidence="2">MT8872</strain>
    </source>
</reference>
<feature type="signal peptide" evidence="1">
    <location>
        <begin position="1"/>
        <end position="21"/>
    </location>
</feature>
<proteinExistence type="predicted"/>
<evidence type="ECO:0000313" key="2">
    <source>
        <dbReference type="Proteomes" id="UP000492821"/>
    </source>
</evidence>
<dbReference type="WBParaSite" id="Pan_g10913.t1">
    <property type="protein sequence ID" value="Pan_g10913.t1"/>
    <property type="gene ID" value="Pan_g10913"/>
</dbReference>
<evidence type="ECO:0000256" key="1">
    <source>
        <dbReference type="SAM" id="SignalP"/>
    </source>
</evidence>
<feature type="chain" id="PRO_5028961692" evidence="1">
    <location>
        <begin position="22"/>
        <end position="126"/>
    </location>
</feature>
<keyword evidence="1" id="KW-0732">Signal</keyword>
<accession>A0A7E4ZQE5</accession>
<organism evidence="2 3">
    <name type="scientific">Panagrellus redivivus</name>
    <name type="common">Microworm</name>
    <dbReference type="NCBI Taxonomy" id="6233"/>
    <lineage>
        <taxon>Eukaryota</taxon>
        <taxon>Metazoa</taxon>
        <taxon>Ecdysozoa</taxon>
        <taxon>Nematoda</taxon>
        <taxon>Chromadorea</taxon>
        <taxon>Rhabditida</taxon>
        <taxon>Tylenchina</taxon>
        <taxon>Panagrolaimomorpha</taxon>
        <taxon>Panagrolaimoidea</taxon>
        <taxon>Panagrolaimidae</taxon>
        <taxon>Panagrellus</taxon>
    </lineage>
</organism>
<evidence type="ECO:0000313" key="3">
    <source>
        <dbReference type="WBParaSite" id="Pan_g10913.t1"/>
    </source>
</evidence>
<reference evidence="3" key="2">
    <citation type="submission" date="2020-10" db="UniProtKB">
        <authorList>
            <consortium name="WormBaseParasite"/>
        </authorList>
    </citation>
    <scope>IDENTIFICATION</scope>
</reference>
<sequence>MKHALIAVLIVCLGLFAQTCARNPGNMAKTSVHDPDIINATNYALKKWQEEKHSSIVSCDISDAYSAYFFSERLSIDTLIKYIPCDKKLKGDARVCPIVTPTVLSLNINYQLTHGSEEPKITFTKF</sequence>
<dbReference type="AlphaFoldDB" id="A0A7E4ZQE5"/>
<keyword evidence="2" id="KW-1185">Reference proteome</keyword>
<protein>
    <submittedName>
        <fullName evidence="3">Cystatin domain-containing protein</fullName>
    </submittedName>
</protein>
<name>A0A7E4ZQE5_PANRE</name>
<dbReference type="Proteomes" id="UP000492821">
    <property type="component" value="Unassembled WGS sequence"/>
</dbReference>